<accession>A0A0A0D1F1</accession>
<dbReference type="RefSeq" id="WP_034842896.1">
    <property type="nucleotide sequence ID" value="NZ_JANX01000296.1"/>
</dbReference>
<keyword evidence="1" id="KW-0732">Signal</keyword>
<protein>
    <submittedName>
        <fullName evidence="2">Uncharacterized protein</fullName>
    </submittedName>
</protein>
<gene>
    <name evidence="2" type="ORF">P409_20635</name>
</gene>
<dbReference type="Pfam" id="PF20388">
    <property type="entry name" value="DUF6683"/>
    <property type="match status" value="1"/>
</dbReference>
<dbReference type="InterPro" id="IPR046505">
    <property type="entry name" value="DUF6683"/>
</dbReference>
<evidence type="ECO:0000256" key="1">
    <source>
        <dbReference type="SAM" id="SignalP"/>
    </source>
</evidence>
<sequence>MRRFLRVLLCGFGAIAIWPAAAPAQDGWGWTIITPSVAGTDTLGLALRRITEEQQHPQPGAAAPSAAAGAFRYTPSRDRRAVNLARFVARSRAADPQGADNLAKVFASVDVVEQMRAPLAAVGLRIDDVADAYAVYWINAWQASRGVDDDVSRATALAVRDQAARAMAASGQLRGAGDAAKQEMAEALLIQAALISDALKQSQGNPELSRQVAAAVSQGARGMSLDLAAMTLTEKGFVPAE</sequence>
<evidence type="ECO:0000313" key="3">
    <source>
        <dbReference type="Proteomes" id="UP000029995"/>
    </source>
</evidence>
<comment type="caution">
    <text evidence="2">The sequence shown here is derived from an EMBL/GenBank/DDBJ whole genome shotgun (WGS) entry which is preliminary data.</text>
</comment>
<feature type="signal peptide" evidence="1">
    <location>
        <begin position="1"/>
        <end position="24"/>
    </location>
</feature>
<name>A0A0A0D1F1_9PROT</name>
<dbReference type="OrthoDB" id="7563604at2"/>
<proteinExistence type="predicted"/>
<evidence type="ECO:0000313" key="2">
    <source>
        <dbReference type="EMBL" id="KGM32571.1"/>
    </source>
</evidence>
<organism evidence="2 3">
    <name type="scientific">Inquilinus limosus MP06</name>
    <dbReference type="NCBI Taxonomy" id="1398085"/>
    <lineage>
        <taxon>Bacteria</taxon>
        <taxon>Pseudomonadati</taxon>
        <taxon>Pseudomonadota</taxon>
        <taxon>Alphaproteobacteria</taxon>
        <taxon>Rhodospirillales</taxon>
        <taxon>Rhodospirillaceae</taxon>
        <taxon>Inquilinus</taxon>
    </lineage>
</organism>
<dbReference type="AlphaFoldDB" id="A0A0A0D1F1"/>
<feature type="chain" id="PRO_5001968170" evidence="1">
    <location>
        <begin position="25"/>
        <end position="241"/>
    </location>
</feature>
<reference evidence="2 3" key="1">
    <citation type="submission" date="2014-01" db="EMBL/GenBank/DDBJ databases">
        <title>Genome sequence determination for a cystic fibrosis isolate, Inquilinus limosus.</title>
        <authorList>
            <person name="Pino M."/>
            <person name="Di Conza J."/>
            <person name="Gutkind G."/>
        </authorList>
    </citation>
    <scope>NUCLEOTIDE SEQUENCE [LARGE SCALE GENOMIC DNA]</scope>
    <source>
        <strain evidence="2 3">MP06</strain>
    </source>
</reference>
<dbReference type="EMBL" id="JANX01000296">
    <property type="protein sequence ID" value="KGM32571.1"/>
    <property type="molecule type" value="Genomic_DNA"/>
</dbReference>
<dbReference type="Proteomes" id="UP000029995">
    <property type="component" value="Unassembled WGS sequence"/>
</dbReference>